<evidence type="ECO:0000256" key="8">
    <source>
        <dbReference type="ARBA" id="ARBA00022777"/>
    </source>
</evidence>
<dbReference type="SMART" id="SM00220">
    <property type="entry name" value="S_TKc"/>
    <property type="match status" value="1"/>
</dbReference>
<comment type="similarity">
    <text evidence="3">Belongs to the protein kinase superfamily. Ser/Thr protein kinase family.</text>
</comment>
<evidence type="ECO:0000256" key="2">
    <source>
        <dbReference type="ARBA" id="ARBA00004430"/>
    </source>
</evidence>
<feature type="chain" id="PRO_5043788721" description="Protein kinase domain-containing protein" evidence="11">
    <location>
        <begin position="27"/>
        <end position="773"/>
    </location>
</feature>
<dbReference type="PANTHER" id="PTHR48056">
    <property type="entry name" value="LRR RECEPTOR-LIKE SERINE/THREONINE-PROTEIN KINASE-RELATED"/>
    <property type="match status" value="1"/>
</dbReference>
<feature type="signal peptide" evidence="11">
    <location>
        <begin position="1"/>
        <end position="26"/>
    </location>
</feature>
<accession>A0AAW1PWD8</accession>
<dbReference type="AlphaFoldDB" id="A0AAW1PWD8"/>
<dbReference type="InterPro" id="IPR008271">
    <property type="entry name" value="Ser/Thr_kinase_AS"/>
</dbReference>
<proteinExistence type="inferred from homology"/>
<dbReference type="InterPro" id="IPR011009">
    <property type="entry name" value="Kinase-like_dom_sf"/>
</dbReference>
<evidence type="ECO:0000256" key="1">
    <source>
        <dbReference type="ARBA" id="ARBA00004370"/>
    </source>
</evidence>
<comment type="subcellular location">
    <subcellularLocation>
        <location evidence="2">Cytoplasm</location>
        <location evidence="2">Cytoskeleton</location>
        <location evidence="2">Cilium axoneme</location>
    </subcellularLocation>
    <subcellularLocation>
        <location evidence="1">Membrane</location>
    </subcellularLocation>
</comment>
<dbReference type="Pfam" id="PF00560">
    <property type="entry name" value="LRR_1"/>
    <property type="match status" value="1"/>
</dbReference>
<reference evidence="13 14" key="1">
    <citation type="journal article" date="2024" name="Nat. Commun.">
        <title>Phylogenomics reveals the evolutionary origins of lichenization in chlorophyte algae.</title>
        <authorList>
            <person name="Puginier C."/>
            <person name="Libourel C."/>
            <person name="Otte J."/>
            <person name="Skaloud P."/>
            <person name="Haon M."/>
            <person name="Grisel S."/>
            <person name="Petersen M."/>
            <person name="Berrin J.G."/>
            <person name="Delaux P.M."/>
            <person name="Dal Grande F."/>
            <person name="Keller J."/>
        </authorList>
    </citation>
    <scope>NUCLEOTIDE SEQUENCE [LARGE SCALE GENOMIC DNA]</scope>
    <source>
        <strain evidence="13 14">SAG 2036</strain>
    </source>
</reference>
<keyword evidence="5" id="KW-0808">Transferase</keyword>
<keyword evidence="7 10" id="KW-0547">Nucleotide-binding</keyword>
<dbReference type="InterPro" id="IPR013210">
    <property type="entry name" value="LRR_N_plant-typ"/>
</dbReference>
<dbReference type="Gene3D" id="1.10.510.10">
    <property type="entry name" value="Transferase(Phosphotransferase) domain 1"/>
    <property type="match status" value="1"/>
</dbReference>
<evidence type="ECO:0000256" key="4">
    <source>
        <dbReference type="ARBA" id="ARBA00022614"/>
    </source>
</evidence>
<dbReference type="InterPro" id="IPR000719">
    <property type="entry name" value="Prot_kinase_dom"/>
</dbReference>
<dbReference type="InterPro" id="IPR001611">
    <property type="entry name" value="Leu-rich_rpt"/>
</dbReference>
<feature type="domain" description="Protein kinase" evidence="12">
    <location>
        <begin position="531"/>
        <end position="773"/>
    </location>
</feature>
<dbReference type="Pfam" id="PF00069">
    <property type="entry name" value="Pkinase"/>
    <property type="match status" value="1"/>
</dbReference>
<gene>
    <name evidence="13" type="ORF">WJX73_004290</name>
</gene>
<dbReference type="GO" id="GO:0004672">
    <property type="term" value="F:protein kinase activity"/>
    <property type="evidence" value="ECO:0007669"/>
    <property type="project" value="InterPro"/>
</dbReference>
<evidence type="ECO:0000256" key="6">
    <source>
        <dbReference type="ARBA" id="ARBA00022737"/>
    </source>
</evidence>
<dbReference type="InterPro" id="IPR032675">
    <property type="entry name" value="LRR_dom_sf"/>
</dbReference>
<evidence type="ECO:0000256" key="3">
    <source>
        <dbReference type="ARBA" id="ARBA00008684"/>
    </source>
</evidence>
<dbReference type="EMBL" id="JALJOQ010000006">
    <property type="protein sequence ID" value="KAK9812494.1"/>
    <property type="molecule type" value="Genomic_DNA"/>
</dbReference>
<evidence type="ECO:0000256" key="10">
    <source>
        <dbReference type="PROSITE-ProRule" id="PRU10141"/>
    </source>
</evidence>
<dbReference type="PROSITE" id="PS00108">
    <property type="entry name" value="PROTEIN_KINASE_ST"/>
    <property type="match status" value="1"/>
</dbReference>
<evidence type="ECO:0000313" key="14">
    <source>
        <dbReference type="Proteomes" id="UP001465755"/>
    </source>
</evidence>
<dbReference type="InterPro" id="IPR017441">
    <property type="entry name" value="Protein_kinase_ATP_BS"/>
</dbReference>
<keyword evidence="9 10" id="KW-0067">ATP-binding</keyword>
<name>A0AAW1PWD8_9CHLO</name>
<dbReference type="SUPFAM" id="SSF56112">
    <property type="entry name" value="Protein kinase-like (PK-like)"/>
    <property type="match status" value="1"/>
</dbReference>
<keyword evidence="8" id="KW-0418">Kinase</keyword>
<dbReference type="GO" id="GO:0016020">
    <property type="term" value="C:membrane"/>
    <property type="evidence" value="ECO:0007669"/>
    <property type="project" value="UniProtKB-SubCell"/>
</dbReference>
<keyword evidence="14" id="KW-1185">Reference proteome</keyword>
<feature type="binding site" evidence="10">
    <location>
        <position position="559"/>
    </location>
    <ligand>
        <name>ATP</name>
        <dbReference type="ChEBI" id="CHEBI:30616"/>
    </ligand>
</feature>
<keyword evidence="11" id="KW-0732">Signal</keyword>
<dbReference type="Gene3D" id="3.80.10.10">
    <property type="entry name" value="Ribonuclease Inhibitor"/>
    <property type="match status" value="2"/>
</dbReference>
<dbReference type="PROSITE" id="PS50011">
    <property type="entry name" value="PROTEIN_KINASE_DOM"/>
    <property type="match status" value="1"/>
</dbReference>
<dbReference type="Proteomes" id="UP001465755">
    <property type="component" value="Unassembled WGS sequence"/>
</dbReference>
<protein>
    <recommendedName>
        <fullName evidence="12">Protein kinase domain-containing protein</fullName>
    </recommendedName>
</protein>
<evidence type="ECO:0000256" key="9">
    <source>
        <dbReference type="ARBA" id="ARBA00022840"/>
    </source>
</evidence>
<evidence type="ECO:0000259" key="12">
    <source>
        <dbReference type="PROSITE" id="PS50011"/>
    </source>
</evidence>
<evidence type="ECO:0000256" key="11">
    <source>
        <dbReference type="SAM" id="SignalP"/>
    </source>
</evidence>
<dbReference type="GO" id="GO:0005930">
    <property type="term" value="C:axoneme"/>
    <property type="evidence" value="ECO:0007669"/>
    <property type="project" value="UniProtKB-SubCell"/>
</dbReference>
<dbReference type="InterPro" id="IPR050647">
    <property type="entry name" value="Plant_LRR-RLKs"/>
</dbReference>
<dbReference type="PROSITE" id="PS00107">
    <property type="entry name" value="PROTEIN_KINASE_ATP"/>
    <property type="match status" value="1"/>
</dbReference>
<evidence type="ECO:0000256" key="7">
    <source>
        <dbReference type="ARBA" id="ARBA00022741"/>
    </source>
</evidence>
<evidence type="ECO:0000313" key="13">
    <source>
        <dbReference type="EMBL" id="KAK9812494.1"/>
    </source>
</evidence>
<evidence type="ECO:0000256" key="5">
    <source>
        <dbReference type="ARBA" id="ARBA00022679"/>
    </source>
</evidence>
<organism evidence="13 14">
    <name type="scientific">Symbiochloris irregularis</name>
    <dbReference type="NCBI Taxonomy" id="706552"/>
    <lineage>
        <taxon>Eukaryota</taxon>
        <taxon>Viridiplantae</taxon>
        <taxon>Chlorophyta</taxon>
        <taxon>core chlorophytes</taxon>
        <taxon>Trebouxiophyceae</taxon>
        <taxon>Trebouxiales</taxon>
        <taxon>Trebouxiaceae</taxon>
        <taxon>Symbiochloris</taxon>
    </lineage>
</organism>
<dbReference type="GO" id="GO:0005524">
    <property type="term" value="F:ATP binding"/>
    <property type="evidence" value="ECO:0007669"/>
    <property type="project" value="UniProtKB-UniRule"/>
</dbReference>
<sequence length="773" mass="84142">MPGCRIYTEAFLILLLPTALFSRAQSDATKQALLEFKADLSDFEGVSYTSGWENESAAPCNSPAWTFLSCAGAEPFLEISINITNTGLKGKLSASWANISGLRNLGITGATLAGTLPPSWGSDFPNLGALQLSQCGITGPIPSEWGRPGGFASLTSLDLSANQLTSTLPATLGSLTSLSYLKLGDNQLNSSLPAEWGAEGSFPQLQHVSMDDLVVTGSLPASWANGFPKLNYLSMCCSHHLMGSLPPEWGTDGAFPNLQYLSLWHNTNMSGHLPRQWGTNGGLPLLNRFSAAWVPFGGPLPEEWGSQLPSMATLFLDGCKLTGTLPEAWSGMTQMSQMTLNNNSFEGSLAVSWGSNGSWFNMSRLELQHNMLTGTIPQEWGDMAEGTHMPSWSAMAELRLEWNRLSRSIPDWPAEGRLPSMQQLVVSPGNLNMSICGEIPTGLPVFAETGAGIWGIANLSRPHPLWRKWGVSIIYQCSKHSSAPHKALHLALWQRPPLAQALPPDRSPPTSLHFDWRVPPARLKVCTHPGTGHDWKLGAGGFGTVYLAILDGVQPVAMKVVNDPASGDLSMNERRQFEVEMNVLRASRHRNVVSFIGGFESRGFMYMLQEYCVQGDLYAAIRRDVGGDLTWYNRGRQIAMDIASGLHYLHSNSIVHFDIKSSNVLLSQDGTAKIADVGLAKALVTRTHISAGSGIRGTWDYCSPEMLSGRPCSKPSDIFSFSVVMWEIITQERPSRGRTRAVSVPEECSQEAADLMEWCSTTDPKSRPDTLQS</sequence>
<dbReference type="Pfam" id="PF08263">
    <property type="entry name" value="LRRNT_2"/>
    <property type="match status" value="1"/>
</dbReference>
<keyword evidence="6" id="KW-0677">Repeat</keyword>
<keyword evidence="4" id="KW-0433">Leucine-rich repeat</keyword>
<dbReference type="SUPFAM" id="SSF52058">
    <property type="entry name" value="L domain-like"/>
    <property type="match status" value="1"/>
</dbReference>
<comment type="caution">
    <text evidence="13">The sequence shown here is derived from an EMBL/GenBank/DDBJ whole genome shotgun (WGS) entry which is preliminary data.</text>
</comment>